<comment type="caution">
    <text evidence="1">The sequence shown here is derived from an EMBL/GenBank/DDBJ whole genome shotgun (WGS) entry which is preliminary data.</text>
</comment>
<reference evidence="1 2" key="1">
    <citation type="submission" date="2019-06" db="EMBL/GenBank/DDBJ databases">
        <title>New taxonomy in bacterial strain CC-CFT640, isolated from vineyard.</title>
        <authorList>
            <person name="Lin S.-Y."/>
            <person name="Tsai C.-F."/>
            <person name="Young C.-C."/>
        </authorList>
    </citation>
    <scope>NUCLEOTIDE SEQUENCE [LARGE SCALE GENOMIC DNA]</scope>
    <source>
        <strain evidence="1 2">CC-CFT640</strain>
    </source>
</reference>
<evidence type="ECO:0000313" key="1">
    <source>
        <dbReference type="EMBL" id="TXL72470.1"/>
    </source>
</evidence>
<proteinExistence type="predicted"/>
<evidence type="ECO:0000313" key="2">
    <source>
        <dbReference type="Proteomes" id="UP000321638"/>
    </source>
</evidence>
<evidence type="ECO:0008006" key="3">
    <source>
        <dbReference type="Google" id="ProtNLM"/>
    </source>
</evidence>
<dbReference type="Proteomes" id="UP000321638">
    <property type="component" value="Unassembled WGS sequence"/>
</dbReference>
<gene>
    <name evidence="1" type="ORF">FHP25_25315</name>
</gene>
<dbReference type="EMBL" id="VDUZ01000033">
    <property type="protein sequence ID" value="TXL72470.1"/>
    <property type="molecule type" value="Genomic_DNA"/>
</dbReference>
<sequence>MASRMIASGTNALANSVVLVCRKKENTAEVVTRAEFIRALKRELPPAISELQAANIAPADMPQSAIGPGMGVFSRYKAVLESDDNPMSVKTALQLINKELDEYLGGIQGEFDPDTRFAITWFEQNGLKTGDYGTANSIATARGISVESVKHAGIVDSAAGKVRILARDELDDDWDPEEDRHLTVWECLQHLVRLHEKDGISHDTAVLLKKIITQAEAVKDLAYCLYDISANKRKDAKEATAYNALIADWTELTKAAAAIHDTSGDRQIRLDI</sequence>
<dbReference type="OrthoDB" id="3197274at2"/>
<organism evidence="1 2">
    <name type="scientific">Vineibacter terrae</name>
    <dbReference type="NCBI Taxonomy" id="2586908"/>
    <lineage>
        <taxon>Bacteria</taxon>
        <taxon>Pseudomonadati</taxon>
        <taxon>Pseudomonadota</taxon>
        <taxon>Alphaproteobacteria</taxon>
        <taxon>Hyphomicrobiales</taxon>
        <taxon>Vineibacter</taxon>
    </lineage>
</organism>
<dbReference type="AlphaFoldDB" id="A0A5C8PFB0"/>
<accession>A0A5C8PFB0</accession>
<keyword evidence="2" id="KW-1185">Reference proteome</keyword>
<protein>
    <recommendedName>
        <fullName evidence="3">DNA methylase</fullName>
    </recommendedName>
</protein>
<name>A0A5C8PFB0_9HYPH</name>